<proteinExistence type="predicted"/>
<comment type="caution">
    <text evidence="2">The sequence shown here is derived from an EMBL/GenBank/DDBJ whole genome shotgun (WGS) entry which is preliminary data.</text>
</comment>
<dbReference type="RefSeq" id="WP_284391627.1">
    <property type="nucleotide sequence ID" value="NZ_BSNK01000002.1"/>
</dbReference>
<dbReference type="Proteomes" id="UP001161391">
    <property type="component" value="Unassembled WGS sequence"/>
</dbReference>
<protein>
    <recommendedName>
        <fullName evidence="4">DUF805 domain-containing protein</fullName>
    </recommendedName>
</protein>
<dbReference type="InterPro" id="IPR008523">
    <property type="entry name" value="DUF805"/>
</dbReference>
<keyword evidence="1" id="KW-0472">Membrane</keyword>
<feature type="transmembrane region" description="Helical" evidence="1">
    <location>
        <begin position="21"/>
        <end position="41"/>
    </location>
</feature>
<reference evidence="2" key="2">
    <citation type="submission" date="2023-01" db="EMBL/GenBank/DDBJ databases">
        <title>Draft genome sequence of Algimonas ampicilliniresistens strain NBRC 108219.</title>
        <authorList>
            <person name="Sun Q."/>
            <person name="Mori K."/>
        </authorList>
    </citation>
    <scope>NUCLEOTIDE SEQUENCE</scope>
    <source>
        <strain evidence="2">NBRC 108219</strain>
    </source>
</reference>
<keyword evidence="1" id="KW-1133">Transmembrane helix</keyword>
<evidence type="ECO:0000313" key="3">
    <source>
        <dbReference type="Proteomes" id="UP001161391"/>
    </source>
</evidence>
<organism evidence="2 3">
    <name type="scientific">Algimonas ampicilliniresistens</name>
    <dbReference type="NCBI Taxonomy" id="1298735"/>
    <lineage>
        <taxon>Bacteria</taxon>
        <taxon>Pseudomonadati</taxon>
        <taxon>Pseudomonadota</taxon>
        <taxon>Alphaproteobacteria</taxon>
        <taxon>Maricaulales</taxon>
        <taxon>Robiginitomaculaceae</taxon>
        <taxon>Algimonas</taxon>
    </lineage>
</organism>
<dbReference type="EMBL" id="BSNK01000002">
    <property type="protein sequence ID" value="GLQ24790.1"/>
    <property type="molecule type" value="Genomic_DNA"/>
</dbReference>
<accession>A0ABQ5VCI0</accession>
<evidence type="ECO:0000313" key="2">
    <source>
        <dbReference type="EMBL" id="GLQ24790.1"/>
    </source>
</evidence>
<feature type="transmembrane region" description="Helical" evidence="1">
    <location>
        <begin position="137"/>
        <end position="158"/>
    </location>
</feature>
<evidence type="ECO:0008006" key="4">
    <source>
        <dbReference type="Google" id="ProtNLM"/>
    </source>
</evidence>
<evidence type="ECO:0000256" key="1">
    <source>
        <dbReference type="SAM" id="Phobius"/>
    </source>
</evidence>
<dbReference type="Pfam" id="PF05656">
    <property type="entry name" value="DUF805"/>
    <property type="match status" value="1"/>
</dbReference>
<keyword evidence="1" id="KW-0812">Transmembrane</keyword>
<name>A0ABQ5VCI0_9PROT</name>
<keyword evidence="3" id="KW-1185">Reference proteome</keyword>
<sequence length="173" mass="19216">MIKTALYHLFVPSGRTDRKTFWITLAAFAALVVGFKAGLFMNDTGGAVYFWGFLIWLTMFFCGVFAIYGKRLKDFGRSVLPIVTVLTAIIIVLIIIMLANGGAEYFDAYSQYDRKATIDPEIRREINARYEARMAGAAPLVTLSTSALIIGFTLWVGLTKGDPNDNRYGPPPK</sequence>
<feature type="transmembrane region" description="Helical" evidence="1">
    <location>
        <begin position="47"/>
        <end position="67"/>
    </location>
</feature>
<feature type="transmembrane region" description="Helical" evidence="1">
    <location>
        <begin position="79"/>
        <end position="99"/>
    </location>
</feature>
<reference evidence="2" key="1">
    <citation type="journal article" date="2014" name="Int. J. Syst. Evol. Microbiol.">
        <title>Complete genome of a new Firmicutes species belonging to the dominant human colonic microbiota ('Ruminococcus bicirculans') reveals two chromosomes and a selective capacity to utilize plant glucans.</title>
        <authorList>
            <consortium name="NISC Comparative Sequencing Program"/>
            <person name="Wegmann U."/>
            <person name="Louis P."/>
            <person name="Goesmann A."/>
            <person name="Henrissat B."/>
            <person name="Duncan S.H."/>
            <person name="Flint H.J."/>
        </authorList>
    </citation>
    <scope>NUCLEOTIDE SEQUENCE</scope>
    <source>
        <strain evidence="2">NBRC 108219</strain>
    </source>
</reference>
<gene>
    <name evidence="2" type="ORF">GCM10007853_26640</name>
</gene>